<comment type="caution">
    <text evidence="1">The sequence shown here is derived from an EMBL/GenBank/DDBJ whole genome shotgun (WGS) entry which is preliminary data.</text>
</comment>
<evidence type="ECO:0000313" key="1">
    <source>
        <dbReference type="EMBL" id="NYJ05110.1"/>
    </source>
</evidence>
<proteinExistence type="predicted"/>
<reference evidence="1 2" key="1">
    <citation type="submission" date="2020-07" db="EMBL/GenBank/DDBJ databases">
        <title>Sequencing the genomes of 1000 actinobacteria strains.</title>
        <authorList>
            <person name="Klenk H.-P."/>
        </authorList>
    </citation>
    <scope>NUCLEOTIDE SEQUENCE [LARGE SCALE GENOMIC DNA]</scope>
    <source>
        <strain evidence="1 2">DSM 104001</strain>
    </source>
</reference>
<dbReference type="RefSeq" id="WP_179715740.1">
    <property type="nucleotide sequence ID" value="NZ_JACBZT010000001.1"/>
</dbReference>
<evidence type="ECO:0000313" key="2">
    <source>
        <dbReference type="Proteomes" id="UP000541969"/>
    </source>
</evidence>
<dbReference type="EMBL" id="JACBZT010000001">
    <property type="protein sequence ID" value="NYJ05110.1"/>
    <property type="molecule type" value="Genomic_DNA"/>
</dbReference>
<dbReference type="AlphaFoldDB" id="A0A853CB26"/>
<protein>
    <submittedName>
        <fullName evidence="1">Uncharacterized protein</fullName>
    </submittedName>
</protein>
<dbReference type="PROSITE" id="PS51318">
    <property type="entry name" value="TAT"/>
    <property type="match status" value="1"/>
</dbReference>
<name>A0A853CB26_9ACTN</name>
<sequence length="230" mass="23281">MTGSEPYRPTRRGVLTGAGLAIAGGVAATVAGAPGVAEATGSGVARAPQGATAVEFRGRITQSGSTGQDFAALGILTALAGAQLSDLFEGPGTTIGNALFTVTADGSLVRRVLDQSVHALDIGGELSVYQRPHGGARFDRPASFSQGTRVARFDLALQDVLTVFAAAQGLPTLTGDMTQTQAGVLHGGLAGQRFGIGGQRLRMLATGIGQLVDPVTLNAQLEVAGNWSVE</sequence>
<dbReference type="InterPro" id="IPR006311">
    <property type="entry name" value="TAT_signal"/>
</dbReference>
<accession>A0A853CB26</accession>
<organism evidence="1 2">
    <name type="scientific">Petropleomorpha daqingensis</name>
    <dbReference type="NCBI Taxonomy" id="2026353"/>
    <lineage>
        <taxon>Bacteria</taxon>
        <taxon>Bacillati</taxon>
        <taxon>Actinomycetota</taxon>
        <taxon>Actinomycetes</taxon>
        <taxon>Geodermatophilales</taxon>
        <taxon>Geodermatophilaceae</taxon>
        <taxon>Petropleomorpha</taxon>
    </lineage>
</organism>
<dbReference type="Proteomes" id="UP000541969">
    <property type="component" value="Unassembled WGS sequence"/>
</dbReference>
<gene>
    <name evidence="1" type="ORF">GGQ55_001388</name>
</gene>
<keyword evidence="2" id="KW-1185">Reference proteome</keyword>